<dbReference type="GO" id="GO:0140662">
    <property type="term" value="F:ATP-dependent protein folding chaperone"/>
    <property type="evidence" value="ECO:0007669"/>
    <property type="project" value="InterPro"/>
</dbReference>
<reference evidence="6" key="2">
    <citation type="submission" date="2020-10" db="UniProtKB">
        <authorList>
            <consortium name="WormBaseParasite"/>
        </authorList>
    </citation>
    <scope>IDENTIFICATION</scope>
</reference>
<dbReference type="WBParaSite" id="Pan_g12640.t1">
    <property type="protein sequence ID" value="Pan_g12640.t1"/>
    <property type="gene ID" value="Pan_g12640"/>
</dbReference>
<evidence type="ECO:0000256" key="2">
    <source>
        <dbReference type="ARBA" id="ARBA00022741"/>
    </source>
</evidence>
<dbReference type="Proteomes" id="UP000492821">
    <property type="component" value="Unassembled WGS sequence"/>
</dbReference>
<dbReference type="SUPFAM" id="SSF53067">
    <property type="entry name" value="Actin-like ATPase domain"/>
    <property type="match status" value="2"/>
</dbReference>
<reference evidence="5" key="1">
    <citation type="journal article" date="2013" name="Genetics">
        <title>The draft genome and transcriptome of Panagrellus redivivus are shaped by the harsh demands of a free-living lifestyle.</title>
        <authorList>
            <person name="Srinivasan J."/>
            <person name="Dillman A.R."/>
            <person name="Macchietto M.G."/>
            <person name="Heikkinen L."/>
            <person name="Lakso M."/>
            <person name="Fracchia K.M."/>
            <person name="Antoshechkin I."/>
            <person name="Mortazavi A."/>
            <person name="Wong G."/>
            <person name="Sternberg P.W."/>
        </authorList>
    </citation>
    <scope>NUCLEOTIDE SEQUENCE [LARGE SCALE GENOMIC DNA]</scope>
    <source>
        <strain evidence="5">MT8872</strain>
    </source>
</reference>
<dbReference type="InterPro" id="IPR043129">
    <property type="entry name" value="ATPase_NBD"/>
</dbReference>
<dbReference type="PROSITE" id="PS01036">
    <property type="entry name" value="HSP70_3"/>
    <property type="match status" value="1"/>
</dbReference>
<evidence type="ECO:0000313" key="6">
    <source>
        <dbReference type="WBParaSite" id="Pan_g12640.t1"/>
    </source>
</evidence>
<dbReference type="PANTHER" id="PTHR19375">
    <property type="entry name" value="HEAT SHOCK PROTEIN 70KDA"/>
    <property type="match status" value="1"/>
</dbReference>
<sequence length="382" mass="42373">MSAFSSACALFGARTYALTQWTKIMSENVRTHSVDKNHVVVGDAAKEQVDVNPFNTVFDVKRLIGRSFYDVAVQAYMKHWPATVISGSYGRPNVQVEFKGETKTFFPEMISAMILMKLMKNAKDYLGSEVKNAVITVPSIFNSSQRQAIVNAGTIAGLNVLHIFNEPTAATIVYGLDKKGTGERNVLVFDFGGGSCNVSVLNIEDNIYEVKSTAGDNHLGGEDLNNRMVNYFVWEFKRKHNIDLYTNPKALRRLRTACEVAKHTLSTASEANFQLNDLVDGIDFNTSITRARFEELCSDLFLNCLDPVERALRDAKMDKKQIHDVVLIGGSTRIPKLQKLLSEFFSGKELNKSINPDEAVAHGAAIQAAILSGYRSERQLSA</sequence>
<protein>
    <submittedName>
        <fullName evidence="6">Heat shock protein 70 kDa</fullName>
    </submittedName>
</protein>
<dbReference type="FunFam" id="3.90.640.10:FF:000002">
    <property type="entry name" value="Heat shock 70 kDa"/>
    <property type="match status" value="1"/>
</dbReference>
<dbReference type="Gene3D" id="3.90.640.10">
    <property type="entry name" value="Actin, Chain A, domain 4"/>
    <property type="match status" value="1"/>
</dbReference>
<proteinExistence type="inferred from homology"/>
<dbReference type="GO" id="GO:0006950">
    <property type="term" value="P:response to stress"/>
    <property type="evidence" value="ECO:0007669"/>
    <property type="project" value="UniProtKB-ARBA"/>
</dbReference>
<accession>A0A7E4ZRF3</accession>
<dbReference type="Gene3D" id="3.30.30.30">
    <property type="match status" value="1"/>
</dbReference>
<evidence type="ECO:0000256" key="3">
    <source>
        <dbReference type="ARBA" id="ARBA00022840"/>
    </source>
</evidence>
<name>A0A7E4ZRF3_PANRE</name>
<comment type="similarity">
    <text evidence="1">Belongs to the heat shock protein 70 family.</text>
</comment>
<evidence type="ECO:0000313" key="5">
    <source>
        <dbReference type="Proteomes" id="UP000492821"/>
    </source>
</evidence>
<keyword evidence="2" id="KW-0547">Nucleotide-binding</keyword>
<dbReference type="FunFam" id="3.30.30.30:FF:000001">
    <property type="entry name" value="heat shock 70 kDa protein-like"/>
    <property type="match status" value="1"/>
</dbReference>
<dbReference type="InterPro" id="IPR013126">
    <property type="entry name" value="Hsp_70_fam"/>
</dbReference>
<dbReference type="PRINTS" id="PR00301">
    <property type="entry name" value="HEATSHOCK70"/>
</dbReference>
<keyword evidence="5" id="KW-1185">Reference proteome</keyword>
<keyword evidence="4" id="KW-0346">Stress response</keyword>
<dbReference type="InterPro" id="IPR018181">
    <property type="entry name" value="Heat_shock_70_CS"/>
</dbReference>
<organism evidence="5 6">
    <name type="scientific">Panagrellus redivivus</name>
    <name type="common">Microworm</name>
    <dbReference type="NCBI Taxonomy" id="6233"/>
    <lineage>
        <taxon>Eukaryota</taxon>
        <taxon>Metazoa</taxon>
        <taxon>Ecdysozoa</taxon>
        <taxon>Nematoda</taxon>
        <taxon>Chromadorea</taxon>
        <taxon>Rhabditida</taxon>
        <taxon>Tylenchina</taxon>
        <taxon>Panagrolaimomorpha</taxon>
        <taxon>Panagrolaimoidea</taxon>
        <taxon>Panagrolaimidae</taxon>
        <taxon>Panagrellus</taxon>
    </lineage>
</organism>
<dbReference type="Pfam" id="PF00012">
    <property type="entry name" value="HSP70"/>
    <property type="match status" value="1"/>
</dbReference>
<dbReference type="PROSITE" id="PS00329">
    <property type="entry name" value="HSP70_2"/>
    <property type="match status" value="1"/>
</dbReference>
<dbReference type="FunFam" id="3.30.420.40:FF:000172">
    <property type="entry name" value="Heat shock 70 kDa protein"/>
    <property type="match status" value="1"/>
</dbReference>
<dbReference type="GO" id="GO:0005524">
    <property type="term" value="F:ATP binding"/>
    <property type="evidence" value="ECO:0007669"/>
    <property type="project" value="UniProtKB-KW"/>
</dbReference>
<dbReference type="Gene3D" id="3.30.420.40">
    <property type="match status" value="2"/>
</dbReference>
<keyword evidence="3" id="KW-0067">ATP-binding</keyword>
<dbReference type="AlphaFoldDB" id="A0A7E4ZRF3"/>
<evidence type="ECO:0000256" key="4">
    <source>
        <dbReference type="ARBA" id="ARBA00023016"/>
    </source>
</evidence>
<evidence type="ECO:0000256" key="1">
    <source>
        <dbReference type="ARBA" id="ARBA00007381"/>
    </source>
</evidence>